<keyword evidence="2" id="KW-1185">Reference proteome</keyword>
<dbReference type="RefSeq" id="WP_381329019.1">
    <property type="nucleotide sequence ID" value="NZ_JBHTMM010000041.1"/>
</dbReference>
<evidence type="ECO:0000313" key="1">
    <source>
        <dbReference type="EMBL" id="MFD1309700.1"/>
    </source>
</evidence>
<protein>
    <submittedName>
        <fullName evidence="1">DUF6233 domain-containing protein</fullName>
    </submittedName>
</protein>
<organism evidence="1 2">
    <name type="scientific">Streptomyces kaempferi</name>
    <dbReference type="NCBI Taxonomy" id="333725"/>
    <lineage>
        <taxon>Bacteria</taxon>
        <taxon>Bacillati</taxon>
        <taxon>Actinomycetota</taxon>
        <taxon>Actinomycetes</taxon>
        <taxon>Kitasatosporales</taxon>
        <taxon>Streptomycetaceae</taxon>
        <taxon>Streptomyces</taxon>
    </lineage>
</organism>
<name>A0ABW3XM75_9ACTN</name>
<evidence type="ECO:0000313" key="2">
    <source>
        <dbReference type="Proteomes" id="UP001597058"/>
    </source>
</evidence>
<accession>A0ABW3XM75</accession>
<sequence length="108" mass="12188">MSDLSPVERLAKLRTLHTWLAWQLRDTERKITELEAQVRAVTGYVTEQERRAGQAVGVTIHAADCPKIQNLVTVLDATKAQYALVKDDGFHHPCEHCRPDRALGITKE</sequence>
<comment type="caution">
    <text evidence="1">The sequence shown here is derived from an EMBL/GenBank/DDBJ whole genome shotgun (WGS) entry which is preliminary data.</text>
</comment>
<dbReference type="Pfam" id="PF19746">
    <property type="entry name" value="DUF6233"/>
    <property type="match status" value="1"/>
</dbReference>
<proteinExistence type="predicted"/>
<gene>
    <name evidence="1" type="ORF">ACFQ5X_28060</name>
</gene>
<dbReference type="EMBL" id="JBHTMM010000041">
    <property type="protein sequence ID" value="MFD1309700.1"/>
    <property type="molecule type" value="Genomic_DNA"/>
</dbReference>
<dbReference type="InterPro" id="IPR046200">
    <property type="entry name" value="DUF6233"/>
</dbReference>
<reference evidence="2" key="1">
    <citation type="journal article" date="2019" name="Int. J. Syst. Evol. Microbiol.">
        <title>The Global Catalogue of Microorganisms (GCM) 10K type strain sequencing project: providing services to taxonomists for standard genome sequencing and annotation.</title>
        <authorList>
            <consortium name="The Broad Institute Genomics Platform"/>
            <consortium name="The Broad Institute Genome Sequencing Center for Infectious Disease"/>
            <person name="Wu L."/>
            <person name="Ma J."/>
        </authorList>
    </citation>
    <scope>NUCLEOTIDE SEQUENCE [LARGE SCALE GENOMIC DNA]</scope>
    <source>
        <strain evidence="2">CGMCC 4.7020</strain>
    </source>
</reference>
<dbReference type="Proteomes" id="UP001597058">
    <property type="component" value="Unassembled WGS sequence"/>
</dbReference>